<dbReference type="Proteomes" id="UP001243375">
    <property type="component" value="Unassembled WGS sequence"/>
</dbReference>
<reference evidence="1" key="1">
    <citation type="submission" date="2023-04" db="EMBL/GenBank/DDBJ databases">
        <title>Draft Genome sequencing of Naganishia species isolated from polar environments using Oxford Nanopore Technology.</title>
        <authorList>
            <person name="Leo P."/>
            <person name="Venkateswaran K."/>
        </authorList>
    </citation>
    <scope>NUCLEOTIDE SEQUENCE</scope>
    <source>
        <strain evidence="1">MNA-CCFEE 5425</strain>
    </source>
</reference>
<accession>A0ACC2X8Q8</accession>
<evidence type="ECO:0000313" key="2">
    <source>
        <dbReference type="Proteomes" id="UP001243375"/>
    </source>
</evidence>
<gene>
    <name evidence="1" type="ORF">QFC22_003454</name>
</gene>
<organism evidence="1 2">
    <name type="scientific">Naganishia vaughanmartiniae</name>
    <dbReference type="NCBI Taxonomy" id="1424756"/>
    <lineage>
        <taxon>Eukaryota</taxon>
        <taxon>Fungi</taxon>
        <taxon>Dikarya</taxon>
        <taxon>Basidiomycota</taxon>
        <taxon>Agaricomycotina</taxon>
        <taxon>Tremellomycetes</taxon>
        <taxon>Filobasidiales</taxon>
        <taxon>Filobasidiaceae</taxon>
        <taxon>Naganishia</taxon>
    </lineage>
</organism>
<name>A0ACC2X8Q8_9TREE</name>
<evidence type="ECO:0000313" key="1">
    <source>
        <dbReference type="EMBL" id="KAJ9119744.1"/>
    </source>
</evidence>
<proteinExistence type="predicted"/>
<keyword evidence="2" id="KW-1185">Reference proteome</keyword>
<dbReference type="EMBL" id="JASBWU010000008">
    <property type="protein sequence ID" value="KAJ9119744.1"/>
    <property type="molecule type" value="Genomic_DNA"/>
</dbReference>
<comment type="caution">
    <text evidence="1">The sequence shown here is derived from an EMBL/GenBank/DDBJ whole genome shotgun (WGS) entry which is preliminary data.</text>
</comment>
<protein>
    <submittedName>
        <fullName evidence="1">Uncharacterized protein</fullName>
    </submittedName>
</protein>
<sequence length="107" mass="9619">MLCDASASGHITPSFGGKTVADIGVGAGAASAGVLTGTAGGIEPEGKNAGRDGRPVEGGTPAGKGGVLAATGGIIAGEPANGGNAPGGGGMNPGGGAKGGILRKAKV</sequence>